<keyword evidence="1" id="KW-0521">NADP</keyword>
<evidence type="ECO:0000256" key="1">
    <source>
        <dbReference type="ARBA" id="ARBA00022857"/>
    </source>
</evidence>
<evidence type="ECO:0000259" key="3">
    <source>
        <dbReference type="SMART" id="SM00829"/>
    </source>
</evidence>
<dbReference type="PROSITE" id="PS01162">
    <property type="entry name" value="QOR_ZETA_CRYSTAL"/>
    <property type="match status" value="1"/>
</dbReference>
<feature type="domain" description="Enoyl reductase (ER)" evidence="3">
    <location>
        <begin position="12"/>
        <end position="323"/>
    </location>
</feature>
<reference evidence="4 5" key="1">
    <citation type="submission" date="2017-03" db="EMBL/GenBank/DDBJ databases">
        <title>Complete genome sequence of Blastomonas fulva degrading microcsystin LR.</title>
        <authorList>
            <person name="Lee H.-g."/>
            <person name="Jin L."/>
            <person name="oh H.-M."/>
        </authorList>
    </citation>
    <scope>NUCLEOTIDE SEQUENCE [LARGE SCALE GENOMIC DNA]</scope>
    <source>
        <strain evidence="4 5">T2</strain>
    </source>
</reference>
<dbReference type="Pfam" id="PF08240">
    <property type="entry name" value="ADH_N"/>
    <property type="match status" value="1"/>
</dbReference>
<keyword evidence="5" id="KW-1185">Reference proteome</keyword>
<dbReference type="Gene3D" id="3.40.50.720">
    <property type="entry name" value="NAD(P)-binding Rossmann-like Domain"/>
    <property type="match status" value="1"/>
</dbReference>
<dbReference type="InterPro" id="IPR002364">
    <property type="entry name" value="Quin_OxRdtase/zeta-crystal_CS"/>
</dbReference>
<dbReference type="InterPro" id="IPR020843">
    <property type="entry name" value="ER"/>
</dbReference>
<name>A0ABN5B8Q3_9SPHN</name>
<dbReference type="EMBL" id="CP020083">
    <property type="protein sequence ID" value="ASR53361.1"/>
    <property type="molecule type" value="Genomic_DNA"/>
</dbReference>
<organism evidence="4 5">
    <name type="scientific">Blastomonas fulva</name>
    <dbReference type="NCBI Taxonomy" id="1550728"/>
    <lineage>
        <taxon>Bacteria</taxon>
        <taxon>Pseudomonadati</taxon>
        <taxon>Pseudomonadota</taxon>
        <taxon>Alphaproteobacteria</taxon>
        <taxon>Sphingomonadales</taxon>
        <taxon>Sphingomonadaceae</taxon>
        <taxon>Blastomonas</taxon>
    </lineage>
</organism>
<dbReference type="InterPro" id="IPR013149">
    <property type="entry name" value="ADH-like_C"/>
</dbReference>
<evidence type="ECO:0000313" key="5">
    <source>
        <dbReference type="Proteomes" id="UP000258016"/>
    </source>
</evidence>
<dbReference type="InterPro" id="IPR013154">
    <property type="entry name" value="ADH-like_N"/>
</dbReference>
<dbReference type="RefSeq" id="WP_162892687.1">
    <property type="nucleotide sequence ID" value="NZ_CP020083.1"/>
</dbReference>
<dbReference type="InterPro" id="IPR011032">
    <property type="entry name" value="GroES-like_sf"/>
</dbReference>
<dbReference type="SMART" id="SM00829">
    <property type="entry name" value="PKS_ER"/>
    <property type="match status" value="1"/>
</dbReference>
<accession>A0ABN5B8Q3</accession>
<gene>
    <name evidence="4" type="ORF">B5J99_05720</name>
</gene>
<dbReference type="PANTHER" id="PTHR48106:SF13">
    <property type="entry name" value="QUINONE OXIDOREDUCTASE-RELATED"/>
    <property type="match status" value="1"/>
</dbReference>
<dbReference type="SUPFAM" id="SSF51735">
    <property type="entry name" value="NAD(P)-binding Rossmann-fold domains"/>
    <property type="match status" value="1"/>
</dbReference>
<evidence type="ECO:0000313" key="4">
    <source>
        <dbReference type="EMBL" id="ASR53361.1"/>
    </source>
</evidence>
<dbReference type="GeneID" id="303485076"/>
<dbReference type="PANTHER" id="PTHR48106">
    <property type="entry name" value="QUINONE OXIDOREDUCTASE PIG3-RELATED"/>
    <property type="match status" value="1"/>
</dbReference>
<protein>
    <submittedName>
        <fullName evidence="4">Quinone oxidoreductase</fullName>
    </submittedName>
</protein>
<dbReference type="InterPro" id="IPR036291">
    <property type="entry name" value="NAD(P)-bd_dom_sf"/>
</dbReference>
<dbReference type="NCBIfam" id="NF008024">
    <property type="entry name" value="PRK10754.1"/>
    <property type="match status" value="1"/>
</dbReference>
<dbReference type="SUPFAM" id="SSF50129">
    <property type="entry name" value="GroES-like"/>
    <property type="match status" value="1"/>
</dbReference>
<dbReference type="Pfam" id="PF00107">
    <property type="entry name" value="ADH_zinc_N"/>
    <property type="match status" value="1"/>
</dbReference>
<dbReference type="Proteomes" id="UP000258016">
    <property type="component" value="Chromosome"/>
</dbReference>
<dbReference type="CDD" id="cd05286">
    <property type="entry name" value="QOR2"/>
    <property type="match status" value="1"/>
</dbReference>
<dbReference type="Gene3D" id="3.90.180.10">
    <property type="entry name" value="Medium-chain alcohol dehydrogenases, catalytic domain"/>
    <property type="match status" value="1"/>
</dbReference>
<evidence type="ECO:0000256" key="2">
    <source>
        <dbReference type="ARBA" id="ARBA00023002"/>
    </source>
</evidence>
<sequence>MQARTAMFARTGGPEVIEWHTVDVPAPGAGEVTLRQTAVGLNYIDTYHRGGIYPVELPSGLGLEAAGIIEAVGEGVEGLAAGDRVATFGPARGAYADVRNVAASSLFKLPDNISDEIAAAALLKGCTTEFLVERCARVQPGQAVLVHAAAGGVGLLLVQWLKAVGATVIGTVSSEAKAALARQAGADHIVFYTREDTAKRVRELTGGAGVRVVFDGVGLDTWEASLDSTGKRGLIVSYGNASAPVTGISLGVLATKGSLYNTRPTLFDYYTDPAERAAGAARLWEMIGSGKVKVTIGQTYPLEQAAQAHRDLESRATSGSTLLVP</sequence>
<proteinExistence type="predicted"/>
<keyword evidence="2" id="KW-0560">Oxidoreductase</keyword>
<dbReference type="InterPro" id="IPR047618">
    <property type="entry name" value="QOR-like"/>
</dbReference>